<dbReference type="EMBL" id="ANIZ01001843">
    <property type="protein sequence ID" value="ETI44428.1"/>
    <property type="molecule type" value="Genomic_DNA"/>
</dbReference>
<protein>
    <submittedName>
        <fullName evidence="1">Uncharacterized protein</fullName>
    </submittedName>
</protein>
<accession>V9F113</accession>
<proteinExistence type="predicted"/>
<dbReference type="AlphaFoldDB" id="V9F113"/>
<feature type="non-terminal residue" evidence="1">
    <location>
        <position position="58"/>
    </location>
</feature>
<sequence>QPRSTLQRTKRRNCRKWQESTALVPRARREETWACLDVARWCRSLTRWCSKEKWASSP</sequence>
<feature type="non-terminal residue" evidence="1">
    <location>
        <position position="1"/>
    </location>
</feature>
<organism evidence="1 2">
    <name type="scientific">Phytophthora nicotianae P1569</name>
    <dbReference type="NCBI Taxonomy" id="1317065"/>
    <lineage>
        <taxon>Eukaryota</taxon>
        <taxon>Sar</taxon>
        <taxon>Stramenopiles</taxon>
        <taxon>Oomycota</taxon>
        <taxon>Peronosporomycetes</taxon>
        <taxon>Peronosporales</taxon>
        <taxon>Peronosporaceae</taxon>
        <taxon>Phytophthora</taxon>
    </lineage>
</organism>
<evidence type="ECO:0000313" key="1">
    <source>
        <dbReference type="EMBL" id="ETI44428.1"/>
    </source>
</evidence>
<keyword evidence="2" id="KW-1185">Reference proteome</keyword>
<gene>
    <name evidence="1" type="ORF">F443_10871</name>
</gene>
<evidence type="ECO:0000313" key="2">
    <source>
        <dbReference type="Proteomes" id="UP000018721"/>
    </source>
</evidence>
<reference evidence="1 2" key="1">
    <citation type="submission" date="2013-11" db="EMBL/GenBank/DDBJ databases">
        <title>The Genome Sequence of Phytophthora parasitica P1569.</title>
        <authorList>
            <consortium name="The Broad Institute Genomics Platform"/>
            <person name="Russ C."/>
            <person name="Tyler B."/>
            <person name="Panabieres F."/>
            <person name="Shan W."/>
            <person name="Tripathy S."/>
            <person name="Grunwald N."/>
            <person name="Machado M."/>
            <person name="Johnson C.S."/>
            <person name="Arredondo F."/>
            <person name="Hong C."/>
            <person name="Coffey M."/>
            <person name="Young S.K."/>
            <person name="Zeng Q."/>
            <person name="Gargeya S."/>
            <person name="Fitzgerald M."/>
            <person name="Abouelleil A."/>
            <person name="Alvarado L."/>
            <person name="Chapman S.B."/>
            <person name="Gainer-Dewar J."/>
            <person name="Goldberg J."/>
            <person name="Griggs A."/>
            <person name="Gujja S."/>
            <person name="Hansen M."/>
            <person name="Howarth C."/>
            <person name="Imamovic A."/>
            <person name="Ireland A."/>
            <person name="Larimer J."/>
            <person name="McCowan C."/>
            <person name="Murphy C."/>
            <person name="Pearson M."/>
            <person name="Poon T.W."/>
            <person name="Priest M."/>
            <person name="Roberts A."/>
            <person name="Saif S."/>
            <person name="Shea T."/>
            <person name="Sykes S."/>
            <person name="Wortman J."/>
            <person name="Nusbaum C."/>
            <person name="Birren B."/>
        </authorList>
    </citation>
    <scope>NUCLEOTIDE SEQUENCE [LARGE SCALE GENOMIC DNA]</scope>
    <source>
        <strain evidence="1 2">P1569</strain>
    </source>
</reference>
<name>V9F113_PHYNI</name>
<comment type="caution">
    <text evidence="1">The sequence shown here is derived from an EMBL/GenBank/DDBJ whole genome shotgun (WGS) entry which is preliminary data.</text>
</comment>
<dbReference type="HOGENOM" id="CLU_2985427_0_0_1"/>
<dbReference type="Proteomes" id="UP000018721">
    <property type="component" value="Unassembled WGS sequence"/>
</dbReference>